<dbReference type="Pfam" id="PF00962">
    <property type="entry name" value="A_deaminase"/>
    <property type="match status" value="1"/>
</dbReference>
<evidence type="ECO:0000256" key="7">
    <source>
        <dbReference type="ARBA" id="ARBA00047989"/>
    </source>
</evidence>
<dbReference type="GO" id="GO:0009117">
    <property type="term" value="P:nucleotide metabolic process"/>
    <property type="evidence" value="ECO:0007669"/>
    <property type="project" value="UniProtKB-KW"/>
</dbReference>
<evidence type="ECO:0000259" key="10">
    <source>
        <dbReference type="Pfam" id="PF00962"/>
    </source>
</evidence>
<comment type="catalytic activity">
    <reaction evidence="8">
        <text>2'-deoxyadenosine + H2O + H(+) = 2'-deoxyinosine + NH4(+)</text>
        <dbReference type="Rhea" id="RHEA:28190"/>
        <dbReference type="ChEBI" id="CHEBI:15377"/>
        <dbReference type="ChEBI" id="CHEBI:15378"/>
        <dbReference type="ChEBI" id="CHEBI:17256"/>
        <dbReference type="ChEBI" id="CHEBI:28938"/>
        <dbReference type="ChEBI" id="CHEBI:28997"/>
        <dbReference type="EC" id="3.5.4.4"/>
    </reaction>
    <physiologicalReaction direction="left-to-right" evidence="8">
        <dbReference type="Rhea" id="RHEA:28191"/>
    </physiologicalReaction>
</comment>
<dbReference type="GO" id="GO:0005829">
    <property type="term" value="C:cytosol"/>
    <property type="evidence" value="ECO:0007669"/>
    <property type="project" value="TreeGrafter"/>
</dbReference>
<keyword evidence="4 9" id="KW-0862">Zinc</keyword>
<dbReference type="SUPFAM" id="SSF51556">
    <property type="entry name" value="Metallo-dependent hydrolases"/>
    <property type="match status" value="1"/>
</dbReference>
<keyword evidence="3 9" id="KW-0378">Hydrolase</keyword>
<dbReference type="AlphaFoldDB" id="A0A9X7X822"/>
<dbReference type="CDD" id="cd01320">
    <property type="entry name" value="ADA"/>
    <property type="match status" value="1"/>
</dbReference>
<feature type="binding site" evidence="9">
    <location>
        <position position="17"/>
    </location>
    <ligand>
        <name>Zn(2+)</name>
        <dbReference type="ChEBI" id="CHEBI:29105"/>
        <note>catalytic</note>
    </ligand>
</feature>
<feature type="binding site" evidence="9">
    <location>
        <position position="17"/>
    </location>
    <ligand>
        <name>substrate</name>
    </ligand>
</feature>
<dbReference type="InterPro" id="IPR006330">
    <property type="entry name" value="Ado/ade_deaminase"/>
</dbReference>
<dbReference type="GO" id="GO:0006154">
    <property type="term" value="P:adenosine catabolic process"/>
    <property type="evidence" value="ECO:0007669"/>
    <property type="project" value="TreeGrafter"/>
</dbReference>
<dbReference type="GO" id="GO:0046103">
    <property type="term" value="P:inosine biosynthetic process"/>
    <property type="evidence" value="ECO:0007669"/>
    <property type="project" value="TreeGrafter"/>
</dbReference>
<feature type="binding site" evidence="9">
    <location>
        <position position="199"/>
    </location>
    <ligand>
        <name>Zn(2+)</name>
        <dbReference type="ChEBI" id="CHEBI:29105"/>
        <note>catalytic</note>
    </ligand>
</feature>
<evidence type="ECO:0000256" key="5">
    <source>
        <dbReference type="ARBA" id="ARBA00023080"/>
    </source>
</evidence>
<dbReference type="NCBIfam" id="TIGR01430">
    <property type="entry name" value="aden_deam"/>
    <property type="match status" value="1"/>
</dbReference>
<dbReference type="GO" id="GO:0008270">
    <property type="term" value="F:zinc ion binding"/>
    <property type="evidence" value="ECO:0007669"/>
    <property type="project" value="UniProtKB-UniRule"/>
</dbReference>
<dbReference type="GO" id="GO:0009168">
    <property type="term" value="P:purine ribonucleoside monophosphate biosynthetic process"/>
    <property type="evidence" value="ECO:0007669"/>
    <property type="project" value="UniProtKB-UniRule"/>
</dbReference>
<evidence type="ECO:0000256" key="3">
    <source>
        <dbReference type="ARBA" id="ARBA00022801"/>
    </source>
</evidence>
<sequence>METIDFNTIAKTELHCHLDGSLSLEVIRQLAALANVTLPEDDASLKTLVTAPETCESLMDYLKTFDVIRPLLQTQEALELAAYDVMKQAAADQVIYIEIRFAPELSMDQGLTAVDVVEAVLAGIQKGQEDFGVVGKAIVCGLRQSSQAVSQTIFDQVVSLAPKGLVGFDFAGNELDFPPTVLERIIKQTKEQGLPFTLHAGECGCPNYISDAIDLGIKRLGHVTAIHHQKELLSKFIENEVTAELCLTSNLQTKAARSIADFPYLEMKAAGAKVTINTDNRTVSDTNLIKEYQLFAQHFQTGAADFLLHNQDAIKASFASATEKAELLNRLEQSYQPYLSRQTHEETFVFRKLDS</sequence>
<feature type="domain" description="Adenosine deaminase" evidence="10">
    <location>
        <begin position="11"/>
        <end position="332"/>
    </location>
</feature>
<dbReference type="GO" id="GO:0004000">
    <property type="term" value="F:adenosine deaminase activity"/>
    <property type="evidence" value="ECO:0007669"/>
    <property type="project" value="UniProtKB-UniRule"/>
</dbReference>
<gene>
    <name evidence="9" type="primary">add</name>
    <name evidence="11" type="ORF">EA457_03945</name>
</gene>
<dbReference type="PANTHER" id="PTHR11409:SF43">
    <property type="entry name" value="ADENOSINE DEAMINASE"/>
    <property type="match status" value="1"/>
</dbReference>
<evidence type="ECO:0000256" key="1">
    <source>
        <dbReference type="ARBA" id="ARBA00012784"/>
    </source>
</evidence>
<dbReference type="EMBL" id="CP033165">
    <property type="protein sequence ID" value="QGH01754.1"/>
    <property type="molecule type" value="Genomic_DNA"/>
</dbReference>
<feature type="active site" description="Proton donor" evidence="9">
    <location>
        <position position="202"/>
    </location>
</feature>
<comment type="function">
    <text evidence="9">Catalyzes the hydrolytic deamination of adenosine and 2-deoxyadenosine.</text>
</comment>
<dbReference type="GO" id="GO:0043103">
    <property type="term" value="P:hypoxanthine salvage"/>
    <property type="evidence" value="ECO:0007669"/>
    <property type="project" value="TreeGrafter"/>
</dbReference>
<dbReference type="InterPro" id="IPR032466">
    <property type="entry name" value="Metal_Hydrolase"/>
</dbReference>
<evidence type="ECO:0000256" key="4">
    <source>
        <dbReference type="ARBA" id="ARBA00022833"/>
    </source>
</evidence>
<comment type="similarity">
    <text evidence="9">Belongs to the metallo-dependent hydrolases superfamily. Adenosine and AMP deaminases family. Adenosine deaminase subfamily.</text>
</comment>
<evidence type="ECO:0000256" key="8">
    <source>
        <dbReference type="ARBA" id="ARBA00049213"/>
    </source>
</evidence>
<feature type="binding site" evidence="9">
    <location>
        <position position="279"/>
    </location>
    <ligand>
        <name>Zn(2+)</name>
        <dbReference type="ChEBI" id="CHEBI:29105"/>
        <note>catalytic</note>
    </ligand>
</feature>
<dbReference type="EC" id="3.5.4.4" evidence="1 9"/>
<accession>A0A9X7X822</accession>
<comment type="caution">
    <text evidence="9">Lacks conserved residue(s) required for the propagation of feature annotation.</text>
</comment>
<comment type="catalytic activity">
    <reaction evidence="7">
        <text>adenosine + H2O + H(+) = inosine + NH4(+)</text>
        <dbReference type="Rhea" id="RHEA:24408"/>
        <dbReference type="ChEBI" id="CHEBI:15377"/>
        <dbReference type="ChEBI" id="CHEBI:15378"/>
        <dbReference type="ChEBI" id="CHEBI:16335"/>
        <dbReference type="ChEBI" id="CHEBI:17596"/>
        <dbReference type="ChEBI" id="CHEBI:28938"/>
        <dbReference type="EC" id="3.5.4.4"/>
    </reaction>
    <physiologicalReaction direction="left-to-right" evidence="7">
        <dbReference type="Rhea" id="RHEA:24409"/>
    </physiologicalReaction>
</comment>
<dbReference type="RefSeq" id="WP_155778445.1">
    <property type="nucleotide sequence ID" value="NZ_CP033165.1"/>
</dbReference>
<feature type="binding site" evidence="9">
    <location>
        <position position="172"/>
    </location>
    <ligand>
        <name>substrate</name>
    </ligand>
</feature>
<name>A0A9X7X822_STRDY</name>
<evidence type="ECO:0000256" key="6">
    <source>
        <dbReference type="ARBA" id="ARBA00031852"/>
    </source>
</evidence>
<feature type="site" description="Important for catalytic activity" evidence="9">
    <location>
        <position position="222"/>
    </location>
</feature>
<dbReference type="InterPro" id="IPR028893">
    <property type="entry name" value="A_deaminase"/>
</dbReference>
<keyword evidence="5 9" id="KW-0546">Nucleotide metabolism</keyword>
<dbReference type="InterPro" id="IPR001365">
    <property type="entry name" value="A_deaminase_dom"/>
</dbReference>
<dbReference type="Proteomes" id="UP000347383">
    <property type="component" value="Chromosome"/>
</dbReference>
<feature type="binding site" evidence="9">
    <location>
        <position position="19"/>
    </location>
    <ligand>
        <name>substrate</name>
    </ligand>
</feature>
<comment type="cofactor">
    <cofactor evidence="9">
        <name>Zn(2+)</name>
        <dbReference type="ChEBI" id="CHEBI:29105"/>
    </cofactor>
    <text evidence="9">Binds 1 zinc ion per subunit.</text>
</comment>
<proteinExistence type="inferred from homology"/>
<protein>
    <recommendedName>
        <fullName evidence="1 9">Adenosine deaminase</fullName>
        <ecNumber evidence="1 9">3.5.4.4</ecNumber>
    </recommendedName>
    <alternativeName>
        <fullName evidence="6 9">Adenosine aminohydrolase</fullName>
    </alternativeName>
</protein>
<dbReference type="HAMAP" id="MF_00540">
    <property type="entry name" value="A_deaminase"/>
    <property type="match status" value="1"/>
</dbReference>
<dbReference type="Gene3D" id="3.20.20.140">
    <property type="entry name" value="Metal-dependent hydrolases"/>
    <property type="match status" value="1"/>
</dbReference>
<organism evidence="11 12">
    <name type="scientific">Streptococcus dysgalactiae subsp. dysgalactiae</name>
    <dbReference type="NCBI Taxonomy" id="99822"/>
    <lineage>
        <taxon>Bacteria</taxon>
        <taxon>Bacillati</taxon>
        <taxon>Bacillota</taxon>
        <taxon>Bacilli</taxon>
        <taxon>Lactobacillales</taxon>
        <taxon>Streptococcaceae</taxon>
        <taxon>Streptococcus</taxon>
    </lineage>
</organism>
<reference evidence="11 12" key="1">
    <citation type="submission" date="2018-10" db="EMBL/GenBank/DDBJ databases">
        <title>Comparative Genomics Analysis of the Streptococcus dysgalactiae subspecies dysgalactiae.</title>
        <authorList>
            <person name="Koh T.H."/>
            <person name="Abdul Rahman N."/>
            <person name="Sessions O.M."/>
        </authorList>
    </citation>
    <scope>NUCLEOTIDE SEQUENCE [LARGE SCALE GENOMIC DNA]</scope>
    <source>
        <strain evidence="11 12">DB60705-15</strain>
    </source>
</reference>
<evidence type="ECO:0000256" key="9">
    <source>
        <dbReference type="HAMAP-Rule" id="MF_00540"/>
    </source>
</evidence>
<evidence type="ECO:0000256" key="2">
    <source>
        <dbReference type="ARBA" id="ARBA00022723"/>
    </source>
</evidence>
<evidence type="ECO:0000313" key="11">
    <source>
        <dbReference type="EMBL" id="QGH01754.1"/>
    </source>
</evidence>
<keyword evidence="2 9" id="KW-0479">Metal-binding</keyword>
<feature type="binding site" evidence="9">
    <location>
        <position position="15"/>
    </location>
    <ligand>
        <name>Zn(2+)</name>
        <dbReference type="ChEBI" id="CHEBI:29105"/>
        <note>catalytic</note>
    </ligand>
</feature>
<dbReference type="PANTHER" id="PTHR11409">
    <property type="entry name" value="ADENOSINE DEAMINASE"/>
    <property type="match status" value="1"/>
</dbReference>
<evidence type="ECO:0000313" key="12">
    <source>
        <dbReference type="Proteomes" id="UP000347383"/>
    </source>
</evidence>